<dbReference type="Gene3D" id="2.70.98.50">
    <property type="entry name" value="putative glycoside hydrolase family protein from bacillus halodurans"/>
    <property type="match status" value="1"/>
</dbReference>
<dbReference type="PANTHER" id="PTHR31084:SF0">
    <property type="entry name" value="ALPHA-L-FUCOSIDASE 2"/>
    <property type="match status" value="1"/>
</dbReference>
<gene>
    <name evidence="4" type="ORF">GCM10007383_37900</name>
</gene>
<dbReference type="PANTHER" id="PTHR31084">
    <property type="entry name" value="ALPHA-L-FUCOSIDASE 2"/>
    <property type="match status" value="1"/>
</dbReference>
<dbReference type="AlphaFoldDB" id="A0A918J628"/>
<sequence length="767" mass="87656">MKNIACQLFVSILFLVPTLFFGQEPKSSVPLSQTDKYNVKWNSPSENSLGSMPAGNGDIGINVWAEKNGDVIFYLAKTDAWSENARLLKIGKVKVSLTPNPFKEGGFFRQELILKDGNIRIESGGGKDKVTIDVWVDANHPVVEVNVTSKKPITARASMESWRTESRQLDNPVELHSAYGLHGEGAPKVIVERDTLLKGYGDKILWAHHNNRSIWEENLKLQGLDEFIGANTDPLLYRTFGALMESKELEKTGPMTLTSKGKVKSFSVSVFAHTIENATLDTWATQLMAISHTIGKKSRIKRFKDHQLWWQSFWDRSYINISSSKESQKEEVYNINRGYALQRYMLACSGRGNSPIKFNGSLFTVDTKDLKGEFEGFDADYRRWGGPYWWQNTRLPYWAMLASGDFEMMKPLFKMYRDALPIRKLATEKYYGHQGAFFPETMYFWGTYVDGNYGRARENLPLGMTENLFIRYYWQSGLEISLMMLDYYSFTRDKVFLKETLLPVVSEIINFYDQHWERDENGKIRFDPAMALETYSVAVNPLPEIVGINKVCSELLKLPDTEVNSSHKTQWARLISEMPQVPIREMNGVRMLAPAQEYSGKQNAENPELYAIFPYRAYGVGKPDLELARNTFHNRAFKQTGGWQQNAIKAAYLGLTDEAAKLTSINFNTSNKAYRFPAMWGPNYDWTPDQDHGAVAMIALQRMLLQYDCDEIHLLPAWPKDWDVDFKLFVPGQGTVTCKVENGSIKLLEHTPQKGNLKITISPEFKM</sequence>
<dbReference type="GO" id="GO:0005975">
    <property type="term" value="P:carbohydrate metabolic process"/>
    <property type="evidence" value="ECO:0007669"/>
    <property type="project" value="InterPro"/>
</dbReference>
<dbReference type="EMBL" id="BMWP01000045">
    <property type="protein sequence ID" value="GGW50511.1"/>
    <property type="molecule type" value="Genomic_DNA"/>
</dbReference>
<feature type="chain" id="PRO_5036995627" description="DUF5703 domain-containing protein" evidence="1">
    <location>
        <begin position="23"/>
        <end position="767"/>
    </location>
</feature>
<dbReference type="Pfam" id="PF22124">
    <property type="entry name" value="Glyco_hydro_95_cat"/>
    <property type="match status" value="1"/>
</dbReference>
<evidence type="ECO:0000313" key="4">
    <source>
        <dbReference type="EMBL" id="GGW50511.1"/>
    </source>
</evidence>
<organism evidence="4 5">
    <name type="scientific">Arenibacter certesii</name>
    <dbReference type="NCBI Taxonomy" id="228955"/>
    <lineage>
        <taxon>Bacteria</taxon>
        <taxon>Pseudomonadati</taxon>
        <taxon>Bacteroidota</taxon>
        <taxon>Flavobacteriia</taxon>
        <taxon>Flavobacteriales</taxon>
        <taxon>Flavobacteriaceae</taxon>
        <taxon>Arenibacter</taxon>
    </lineage>
</organism>
<protein>
    <recommendedName>
        <fullName evidence="6">DUF5703 domain-containing protein</fullName>
    </recommendedName>
</protein>
<evidence type="ECO:0008006" key="6">
    <source>
        <dbReference type="Google" id="ProtNLM"/>
    </source>
</evidence>
<feature type="signal peptide" evidence="1">
    <location>
        <begin position="1"/>
        <end position="22"/>
    </location>
</feature>
<dbReference type="Pfam" id="PF18961">
    <property type="entry name" value="DUF5703_N"/>
    <property type="match status" value="1"/>
</dbReference>
<feature type="domain" description="Glycosyl hydrolase family 95 catalytic" evidence="3">
    <location>
        <begin position="382"/>
        <end position="699"/>
    </location>
</feature>
<reference evidence="4" key="1">
    <citation type="journal article" date="2014" name="Int. J. Syst. Evol. Microbiol.">
        <title>Complete genome sequence of Corynebacterium casei LMG S-19264T (=DSM 44701T), isolated from a smear-ripened cheese.</title>
        <authorList>
            <consortium name="US DOE Joint Genome Institute (JGI-PGF)"/>
            <person name="Walter F."/>
            <person name="Albersmeier A."/>
            <person name="Kalinowski J."/>
            <person name="Ruckert C."/>
        </authorList>
    </citation>
    <scope>NUCLEOTIDE SEQUENCE</scope>
    <source>
        <strain evidence="4">KCTC 12113</strain>
    </source>
</reference>
<keyword evidence="1" id="KW-0732">Signal</keyword>
<dbReference type="InterPro" id="IPR012341">
    <property type="entry name" value="6hp_glycosidase-like_sf"/>
</dbReference>
<dbReference type="GO" id="GO:0004560">
    <property type="term" value="F:alpha-L-fucosidase activity"/>
    <property type="evidence" value="ECO:0007669"/>
    <property type="project" value="TreeGrafter"/>
</dbReference>
<dbReference type="Proteomes" id="UP000634668">
    <property type="component" value="Unassembled WGS sequence"/>
</dbReference>
<dbReference type="InterPro" id="IPR008928">
    <property type="entry name" value="6-hairpin_glycosidase_sf"/>
</dbReference>
<dbReference type="InterPro" id="IPR054363">
    <property type="entry name" value="GH95_cat"/>
</dbReference>
<accession>A0A918J628</accession>
<feature type="domain" description="DUF5703" evidence="2">
    <location>
        <begin position="41"/>
        <end position="319"/>
    </location>
</feature>
<keyword evidence="5" id="KW-1185">Reference proteome</keyword>
<dbReference type="RefSeq" id="WP_026814873.1">
    <property type="nucleotide sequence ID" value="NZ_BMWP01000045.1"/>
</dbReference>
<evidence type="ECO:0000259" key="2">
    <source>
        <dbReference type="Pfam" id="PF18961"/>
    </source>
</evidence>
<evidence type="ECO:0000259" key="3">
    <source>
        <dbReference type="Pfam" id="PF22124"/>
    </source>
</evidence>
<dbReference type="InterPro" id="IPR043757">
    <property type="entry name" value="DUF5703_N"/>
</dbReference>
<evidence type="ECO:0000313" key="5">
    <source>
        <dbReference type="Proteomes" id="UP000634668"/>
    </source>
</evidence>
<comment type="caution">
    <text evidence="4">The sequence shown here is derived from an EMBL/GenBank/DDBJ whole genome shotgun (WGS) entry which is preliminary data.</text>
</comment>
<evidence type="ECO:0000256" key="1">
    <source>
        <dbReference type="SAM" id="SignalP"/>
    </source>
</evidence>
<dbReference type="Gene3D" id="1.50.10.10">
    <property type="match status" value="1"/>
</dbReference>
<reference evidence="4" key="2">
    <citation type="submission" date="2020-09" db="EMBL/GenBank/DDBJ databases">
        <authorList>
            <person name="Sun Q."/>
            <person name="Kim S."/>
        </authorList>
    </citation>
    <scope>NUCLEOTIDE SEQUENCE</scope>
    <source>
        <strain evidence="4">KCTC 12113</strain>
    </source>
</reference>
<name>A0A918J628_9FLAO</name>
<proteinExistence type="predicted"/>
<dbReference type="SUPFAM" id="SSF48208">
    <property type="entry name" value="Six-hairpin glycosidases"/>
    <property type="match status" value="1"/>
</dbReference>